<evidence type="ECO:0000256" key="6">
    <source>
        <dbReference type="ARBA" id="ARBA00022448"/>
    </source>
</evidence>
<comment type="similarity">
    <text evidence="3 21">Belongs to the heme-copper respiratory oxidase family.</text>
</comment>
<evidence type="ECO:0000256" key="18">
    <source>
        <dbReference type="ARBA" id="ARBA00031397"/>
    </source>
</evidence>
<feature type="transmembrane region" description="Helical" evidence="23">
    <location>
        <begin position="225"/>
        <end position="255"/>
    </location>
</feature>
<keyword evidence="16" id="KW-0186">Copper</keyword>
<keyword evidence="13 21" id="KW-0249">Electron transport</keyword>
<dbReference type="SUPFAM" id="SSF81442">
    <property type="entry name" value="Cytochrome c oxidase subunit I-like"/>
    <property type="match status" value="1"/>
</dbReference>
<dbReference type="InterPro" id="IPR023616">
    <property type="entry name" value="Cyt_c_oxase-like_su1_dom"/>
</dbReference>
<dbReference type="STRING" id="471514.AN477_16750"/>
<evidence type="ECO:0000256" key="16">
    <source>
        <dbReference type="ARBA" id="ARBA00023008"/>
    </source>
</evidence>
<dbReference type="EC" id="7.1.1.9" evidence="4"/>
<dbReference type="Proteomes" id="UP000050482">
    <property type="component" value="Unassembled WGS sequence"/>
</dbReference>
<dbReference type="GO" id="GO:0009060">
    <property type="term" value="P:aerobic respiration"/>
    <property type="evidence" value="ECO:0007669"/>
    <property type="project" value="InterPro"/>
</dbReference>
<dbReference type="GO" id="GO:0015990">
    <property type="term" value="P:electron transport coupled proton transport"/>
    <property type="evidence" value="ECO:0007669"/>
    <property type="project" value="TreeGrafter"/>
</dbReference>
<keyword evidence="6 21" id="KW-0813">Transport</keyword>
<evidence type="ECO:0000256" key="5">
    <source>
        <dbReference type="ARBA" id="ARBA00015947"/>
    </source>
</evidence>
<feature type="transmembrane region" description="Helical" evidence="23">
    <location>
        <begin position="414"/>
        <end position="440"/>
    </location>
</feature>
<evidence type="ECO:0000256" key="17">
    <source>
        <dbReference type="ARBA" id="ARBA00023136"/>
    </source>
</evidence>
<feature type="domain" description="Cytochrome oxidase subunit I profile" evidence="24">
    <location>
        <begin position="40"/>
        <end position="558"/>
    </location>
</feature>
<dbReference type="GO" id="GO:0046872">
    <property type="term" value="F:metal ion binding"/>
    <property type="evidence" value="ECO:0007669"/>
    <property type="project" value="UniProtKB-KW"/>
</dbReference>
<sequence>MPASVTNFATHFFVLGDPLIYGADASIVLVTLAILFVLTYFKKWGWLWREWLTTVDHKKIGIMYLIAALLMFFRGGVDAILMRTQLVWPGMHFLQSEHYNEIFTTHGTIMILFMAMPFIFAMFNIAVPLQIGARDVAFPYLNAISFWMFFFGAMLLNLSFVIGGSPDAGWVSYPPLAGPEYSIGPGENFYLLALQISGIGSMGTGINFFVTILKMRAPGMTLMRMPLFCWSVLAASILIILAFPALTAALALLLFDRLAGSHFFTMLAGGNPMMYINLFWVWGHPEVYIVVLPAFGIFSEVVATFSRKRTFGYASMVASLMTIVVLSYLVWAHHFFTMGAGPGVNSFFALASMIIGIPTGVKVFNWLFTMYRGRIRMTAPMLWTVGFIPNFVIGGATGVMLASAPTDYQYHNSYFLIAHFHQVLIGGVVYGMLAGMYYWWPKMFGHMLNERWARHAFWWFNIGFYVCFMPQYLVGLMGMTRRIYDYPGDMGWNTLNLVSTIGAYMMGIGFILLVLDVVYSIFYGERDKTGDPWDGRTLEWSLPSPAPHYNFARIPIVTARDAWWIMKEARRGDLTDVSTTEGVESVRVTQSKQTAPQSLKQSGPLQPIHMPKDSGRPFVLSVCFFIFGWGLVFQWYWMAIPGFLGILASLLARSFEKETSYHIPVEEIEKTEAAYGRL</sequence>
<dbReference type="Gene3D" id="1.10.287.70">
    <property type="match status" value="1"/>
</dbReference>
<dbReference type="FunFam" id="1.20.210.10:FF:000006">
    <property type="entry name" value="Cytochrome c oxidase subunit 1"/>
    <property type="match status" value="1"/>
</dbReference>
<feature type="transmembrane region" description="Helical" evidence="23">
    <location>
        <begin position="139"/>
        <end position="162"/>
    </location>
</feature>
<dbReference type="PANTHER" id="PTHR10422:SF35">
    <property type="entry name" value="CYTOCHROME BO(3) UBIQUINOL OXIDASE SUBUNIT 1"/>
    <property type="match status" value="1"/>
</dbReference>
<evidence type="ECO:0000256" key="21">
    <source>
        <dbReference type="RuleBase" id="RU000370"/>
    </source>
</evidence>
<dbReference type="EMBL" id="LJCO01000072">
    <property type="protein sequence ID" value="KPV42621.1"/>
    <property type="molecule type" value="Genomic_DNA"/>
</dbReference>
<reference evidence="25 26" key="1">
    <citation type="submission" date="2015-09" db="EMBL/GenBank/DDBJ databases">
        <title>Draft genome sequence of Alicyclobacillus ferrooxydans DSM 22381.</title>
        <authorList>
            <person name="Hemp J."/>
        </authorList>
    </citation>
    <scope>NUCLEOTIDE SEQUENCE [LARGE SCALE GENOMIC DNA]</scope>
    <source>
        <strain evidence="25 26">TC-34</strain>
    </source>
</reference>
<evidence type="ECO:0000259" key="24">
    <source>
        <dbReference type="PROSITE" id="PS50855"/>
    </source>
</evidence>
<feature type="transmembrane region" description="Helical" evidence="23">
    <location>
        <begin position="343"/>
        <end position="368"/>
    </location>
</feature>
<evidence type="ECO:0000256" key="1">
    <source>
        <dbReference type="ARBA" id="ARBA00004651"/>
    </source>
</evidence>
<evidence type="ECO:0000256" key="13">
    <source>
        <dbReference type="ARBA" id="ARBA00022982"/>
    </source>
</evidence>
<dbReference type="Gene3D" id="1.20.210.10">
    <property type="entry name" value="Cytochrome c oxidase-like, subunit I domain"/>
    <property type="match status" value="1"/>
</dbReference>
<keyword evidence="26" id="KW-1185">Reference proteome</keyword>
<dbReference type="InterPro" id="IPR036927">
    <property type="entry name" value="Cyt_c_oxase-like_su1_sf"/>
</dbReference>
<dbReference type="PANTHER" id="PTHR10422">
    <property type="entry name" value="CYTOCHROME C OXIDASE SUBUNIT 1"/>
    <property type="match status" value="1"/>
</dbReference>
<comment type="caution">
    <text evidence="25">The sequence shown here is derived from an EMBL/GenBank/DDBJ whole genome shotgun (WGS) entry which is preliminary data.</text>
</comment>
<evidence type="ECO:0000256" key="7">
    <source>
        <dbReference type="ARBA" id="ARBA00022475"/>
    </source>
</evidence>
<dbReference type="GO" id="GO:0004129">
    <property type="term" value="F:cytochrome-c oxidase activity"/>
    <property type="evidence" value="ECO:0007669"/>
    <property type="project" value="UniProtKB-EC"/>
</dbReference>
<dbReference type="GO" id="GO:0022904">
    <property type="term" value="P:respiratory electron transport chain"/>
    <property type="evidence" value="ECO:0007669"/>
    <property type="project" value="TreeGrafter"/>
</dbReference>
<comment type="catalytic activity">
    <reaction evidence="20">
        <text>4 Fe(II)-[cytochrome c] + O2 + 8 H(+)(in) = 4 Fe(III)-[cytochrome c] + 2 H2O + 4 H(+)(out)</text>
        <dbReference type="Rhea" id="RHEA:11436"/>
        <dbReference type="Rhea" id="RHEA-COMP:10350"/>
        <dbReference type="Rhea" id="RHEA-COMP:14399"/>
        <dbReference type="ChEBI" id="CHEBI:15377"/>
        <dbReference type="ChEBI" id="CHEBI:15378"/>
        <dbReference type="ChEBI" id="CHEBI:15379"/>
        <dbReference type="ChEBI" id="CHEBI:29033"/>
        <dbReference type="ChEBI" id="CHEBI:29034"/>
        <dbReference type="EC" id="7.1.1.9"/>
    </reaction>
</comment>
<evidence type="ECO:0000256" key="15">
    <source>
        <dbReference type="ARBA" id="ARBA00023004"/>
    </source>
</evidence>
<dbReference type="GO" id="GO:0020037">
    <property type="term" value="F:heme binding"/>
    <property type="evidence" value="ECO:0007669"/>
    <property type="project" value="InterPro"/>
</dbReference>
<dbReference type="Pfam" id="PF00115">
    <property type="entry name" value="COX1"/>
    <property type="match status" value="1"/>
</dbReference>
<keyword evidence="9 21" id="KW-0679">Respiratory chain</keyword>
<feature type="transmembrane region" description="Helical" evidence="23">
    <location>
        <begin position="275"/>
        <end position="298"/>
    </location>
</feature>
<keyword evidence="12" id="KW-1278">Translocase</keyword>
<keyword evidence="7" id="KW-1003">Cell membrane</keyword>
<proteinExistence type="inferred from homology"/>
<dbReference type="RefSeq" id="WP_054970316.1">
    <property type="nucleotide sequence ID" value="NZ_LJCO01000072.1"/>
</dbReference>
<dbReference type="PATRIC" id="fig|471514.4.peg.1208"/>
<dbReference type="CDD" id="cd01662">
    <property type="entry name" value="Ubiquinol_Oxidase_I"/>
    <property type="match status" value="1"/>
</dbReference>
<evidence type="ECO:0000256" key="3">
    <source>
        <dbReference type="ARBA" id="ARBA00009578"/>
    </source>
</evidence>
<dbReference type="PROSITE" id="PS50855">
    <property type="entry name" value="COX1"/>
    <property type="match status" value="1"/>
</dbReference>
<name>A0A0N8PNW0_9BACL</name>
<evidence type="ECO:0000256" key="19">
    <source>
        <dbReference type="ARBA" id="ARBA00032715"/>
    </source>
</evidence>
<evidence type="ECO:0000256" key="2">
    <source>
        <dbReference type="ARBA" id="ARBA00004673"/>
    </source>
</evidence>
<feature type="transmembrane region" description="Helical" evidence="23">
    <location>
        <begin position="452"/>
        <end position="474"/>
    </location>
</feature>
<dbReference type="InterPro" id="IPR023615">
    <property type="entry name" value="Cyt_c_Oxase_su1_BS"/>
</dbReference>
<dbReference type="InterPro" id="IPR000883">
    <property type="entry name" value="Cyt_C_Oxase_1"/>
</dbReference>
<feature type="transmembrane region" description="Helical" evidence="23">
    <location>
        <begin position="494"/>
        <end position="519"/>
    </location>
</feature>
<evidence type="ECO:0000313" key="26">
    <source>
        <dbReference type="Proteomes" id="UP000050482"/>
    </source>
</evidence>
<dbReference type="GO" id="GO:0005886">
    <property type="term" value="C:plasma membrane"/>
    <property type="evidence" value="ECO:0007669"/>
    <property type="project" value="UniProtKB-SubCell"/>
</dbReference>
<keyword evidence="14 23" id="KW-1133">Transmembrane helix</keyword>
<evidence type="ECO:0000256" key="22">
    <source>
        <dbReference type="SAM" id="MobiDB-lite"/>
    </source>
</evidence>
<dbReference type="AlphaFoldDB" id="A0A0N8PNW0"/>
<protein>
    <recommendedName>
        <fullName evidence="5">Cytochrome c oxidase subunit 1</fullName>
        <ecNumber evidence="4">7.1.1.9</ecNumber>
    </recommendedName>
    <alternativeName>
        <fullName evidence="18">Cytochrome aa3 subunit 1</fullName>
    </alternativeName>
    <alternativeName>
        <fullName evidence="19">Cytochrome c oxidase polypeptide I</fullName>
    </alternativeName>
</protein>
<feature type="region of interest" description="Disordered" evidence="22">
    <location>
        <begin position="585"/>
        <end position="606"/>
    </location>
</feature>
<keyword evidence="17 23" id="KW-0472">Membrane</keyword>
<comment type="pathway">
    <text evidence="2">Energy metabolism; oxidative phosphorylation.</text>
</comment>
<feature type="compositionally biased region" description="Polar residues" evidence="22">
    <location>
        <begin position="585"/>
        <end position="604"/>
    </location>
</feature>
<feature type="transmembrane region" description="Helical" evidence="23">
    <location>
        <begin position="102"/>
        <end position="127"/>
    </location>
</feature>
<comment type="subcellular location">
    <subcellularLocation>
        <location evidence="1">Cell membrane</location>
        <topology evidence="1">Multi-pass membrane protein</topology>
    </subcellularLocation>
</comment>
<evidence type="ECO:0000256" key="8">
    <source>
        <dbReference type="ARBA" id="ARBA00022617"/>
    </source>
</evidence>
<feature type="transmembrane region" description="Helical" evidence="23">
    <location>
        <begin position="380"/>
        <end position="402"/>
    </location>
</feature>
<feature type="transmembrane region" description="Helical" evidence="23">
    <location>
        <begin position="20"/>
        <end position="41"/>
    </location>
</feature>
<evidence type="ECO:0000256" key="23">
    <source>
        <dbReference type="SAM" id="Phobius"/>
    </source>
</evidence>
<dbReference type="PROSITE" id="PS00077">
    <property type="entry name" value="COX1_CUB"/>
    <property type="match status" value="1"/>
</dbReference>
<evidence type="ECO:0000256" key="10">
    <source>
        <dbReference type="ARBA" id="ARBA00022692"/>
    </source>
</evidence>
<organism evidence="25 26">
    <name type="scientific">Alicyclobacillus ferrooxydans</name>
    <dbReference type="NCBI Taxonomy" id="471514"/>
    <lineage>
        <taxon>Bacteria</taxon>
        <taxon>Bacillati</taxon>
        <taxon>Bacillota</taxon>
        <taxon>Bacilli</taxon>
        <taxon>Bacillales</taxon>
        <taxon>Alicyclobacillaceae</taxon>
        <taxon>Alicyclobacillus</taxon>
    </lineage>
</organism>
<evidence type="ECO:0000256" key="4">
    <source>
        <dbReference type="ARBA" id="ARBA00012949"/>
    </source>
</evidence>
<dbReference type="OrthoDB" id="9759913at2"/>
<keyword evidence="10 21" id="KW-0812">Transmembrane</keyword>
<gene>
    <name evidence="25" type="ORF">AN477_16750</name>
</gene>
<evidence type="ECO:0000256" key="9">
    <source>
        <dbReference type="ARBA" id="ARBA00022660"/>
    </source>
</evidence>
<keyword evidence="11" id="KW-0479">Metal-binding</keyword>
<evidence type="ECO:0000256" key="20">
    <source>
        <dbReference type="ARBA" id="ARBA00047816"/>
    </source>
</evidence>
<evidence type="ECO:0000256" key="11">
    <source>
        <dbReference type="ARBA" id="ARBA00022723"/>
    </source>
</evidence>
<keyword evidence="8 21" id="KW-0349">Heme</keyword>
<feature type="transmembrane region" description="Helical" evidence="23">
    <location>
        <begin position="62"/>
        <end position="82"/>
    </location>
</feature>
<evidence type="ECO:0000313" key="25">
    <source>
        <dbReference type="EMBL" id="KPV42621.1"/>
    </source>
</evidence>
<keyword evidence="15" id="KW-0408">Iron</keyword>
<feature type="transmembrane region" description="Helical" evidence="23">
    <location>
        <begin position="189"/>
        <end position="213"/>
    </location>
</feature>
<evidence type="ECO:0000256" key="14">
    <source>
        <dbReference type="ARBA" id="ARBA00022989"/>
    </source>
</evidence>
<feature type="transmembrane region" description="Helical" evidence="23">
    <location>
        <begin position="310"/>
        <end position="331"/>
    </location>
</feature>
<accession>A0A0N8PNW0</accession>
<feature type="transmembrane region" description="Helical" evidence="23">
    <location>
        <begin position="618"/>
        <end position="637"/>
    </location>
</feature>
<dbReference type="PRINTS" id="PR01165">
    <property type="entry name" value="CYCOXIDASEI"/>
</dbReference>
<evidence type="ECO:0000256" key="12">
    <source>
        <dbReference type="ARBA" id="ARBA00022967"/>
    </source>
</evidence>